<feature type="repeat" description="ANK" evidence="3">
    <location>
        <begin position="89"/>
        <end position="121"/>
    </location>
</feature>
<dbReference type="PANTHER" id="PTHR24198:SF165">
    <property type="entry name" value="ANKYRIN REPEAT-CONTAINING PROTEIN-RELATED"/>
    <property type="match status" value="1"/>
</dbReference>
<reference evidence="5 6" key="1">
    <citation type="submission" date="2016-10" db="EMBL/GenBank/DDBJ databases">
        <authorList>
            <person name="de Groot N.N."/>
        </authorList>
    </citation>
    <scope>NUCLEOTIDE SEQUENCE [LARGE SCALE GENOMIC DNA]</scope>
    <source>
        <strain evidence="5 6">Vu-144</strain>
    </source>
</reference>
<dbReference type="OrthoDB" id="2575953at2"/>
<keyword evidence="6" id="KW-1185">Reference proteome</keyword>
<dbReference type="PROSITE" id="PS50297">
    <property type="entry name" value="ANK_REP_REGION"/>
    <property type="match status" value="5"/>
</dbReference>
<feature type="repeat" description="ANK" evidence="3">
    <location>
        <begin position="437"/>
        <end position="469"/>
    </location>
</feature>
<dbReference type="PANTHER" id="PTHR24198">
    <property type="entry name" value="ANKYRIN REPEAT AND PROTEIN KINASE DOMAIN-CONTAINING PROTEIN"/>
    <property type="match status" value="1"/>
</dbReference>
<gene>
    <name evidence="5" type="ORF">SAMN05192529_10799</name>
</gene>
<proteinExistence type="predicted"/>
<dbReference type="EMBL" id="FNQY01000007">
    <property type="protein sequence ID" value="SEA06485.1"/>
    <property type="molecule type" value="Genomic_DNA"/>
</dbReference>
<dbReference type="InterPro" id="IPR002110">
    <property type="entry name" value="Ankyrin_rpt"/>
</dbReference>
<keyword evidence="1" id="KW-0677">Repeat</keyword>
<dbReference type="Gene3D" id="1.25.40.20">
    <property type="entry name" value="Ankyrin repeat-containing domain"/>
    <property type="match status" value="2"/>
</dbReference>
<organism evidence="5 6">
    <name type="scientific">Arachidicoccus rhizosphaerae</name>
    <dbReference type="NCBI Taxonomy" id="551991"/>
    <lineage>
        <taxon>Bacteria</taxon>
        <taxon>Pseudomonadati</taxon>
        <taxon>Bacteroidota</taxon>
        <taxon>Chitinophagia</taxon>
        <taxon>Chitinophagales</taxon>
        <taxon>Chitinophagaceae</taxon>
        <taxon>Arachidicoccus</taxon>
    </lineage>
</organism>
<keyword evidence="4" id="KW-0732">Signal</keyword>
<dbReference type="PROSITE" id="PS50088">
    <property type="entry name" value="ANK_REPEAT"/>
    <property type="match status" value="5"/>
</dbReference>
<evidence type="ECO:0000313" key="5">
    <source>
        <dbReference type="EMBL" id="SEA06485.1"/>
    </source>
</evidence>
<dbReference type="InterPro" id="IPR036770">
    <property type="entry name" value="Ankyrin_rpt-contain_sf"/>
</dbReference>
<dbReference type="SMART" id="SM00248">
    <property type="entry name" value="ANK"/>
    <property type="match status" value="9"/>
</dbReference>
<sequence length="529" mass="56857">MKKIFILAAALYAGQLFAQDAKLMDRSFWSTSPNLETIQQEFTAEHFNFADIKTGEDPLNLAINNNADGAIIKYLATRPSVDLQRGIHEGRTYLHSAASKGNAEAVDILLKQGADMYYEDVHNQTALTFAAFMGKINLPVLEAFVSNGLDIQKKYENKSDANILLLAASADSGLLMTNYLVSKGVSLQSTDNEGNTVADYGAKLGNVAVVKALIKKGSKIDNNALFMAAQGPFRSANTIEIYRYLVEDVKLDPKAVNGKGQNILHQIVTKQNQEEIIKYFVNKGADINLADREGTTPFMGAAAIKDAKTLSFLLTKVKDINAASKEGKTALMNAVQNGNAAGVELLLKGGAKIDVVDKQGNPLGYYLIESIKKPRGNKGMPQMASQNGKPNAGFAGRGNAGFGAGQNGKAVNPIADFKGKLNLLKAAGLDFTLPLKEGGTLYHLAIEKNNLELLKAMQGLGIDVNAKNNEGLTPLHQAAMHVSSPDILEYLLSVGADKRILTGFDESAYDLASENEQLKANGASLEFLQ</sequence>
<evidence type="ECO:0000256" key="2">
    <source>
        <dbReference type="ARBA" id="ARBA00023043"/>
    </source>
</evidence>
<protein>
    <submittedName>
        <fullName evidence="5">Ankyrin repeat</fullName>
    </submittedName>
</protein>
<keyword evidence="2 3" id="KW-0040">ANK repeat</keyword>
<evidence type="ECO:0000256" key="3">
    <source>
        <dbReference type="PROSITE-ProRule" id="PRU00023"/>
    </source>
</evidence>
<feature type="repeat" description="ANK" evidence="3">
    <location>
        <begin position="326"/>
        <end position="358"/>
    </location>
</feature>
<feature type="chain" id="PRO_5011490653" evidence="4">
    <location>
        <begin position="19"/>
        <end position="529"/>
    </location>
</feature>
<name>A0A1H3Y436_9BACT</name>
<feature type="repeat" description="ANK" evidence="3">
    <location>
        <begin position="470"/>
        <end position="503"/>
    </location>
</feature>
<dbReference type="RefSeq" id="WP_091396185.1">
    <property type="nucleotide sequence ID" value="NZ_FNQY01000007.1"/>
</dbReference>
<dbReference type="STRING" id="551991.SAMN05192529_10799"/>
<accession>A0A1H3Y436</accession>
<dbReference type="PRINTS" id="PR01415">
    <property type="entry name" value="ANKYRIN"/>
</dbReference>
<feature type="repeat" description="ANK" evidence="3">
    <location>
        <begin position="259"/>
        <end position="292"/>
    </location>
</feature>
<evidence type="ECO:0000313" key="6">
    <source>
        <dbReference type="Proteomes" id="UP000199041"/>
    </source>
</evidence>
<feature type="signal peptide" evidence="4">
    <location>
        <begin position="1"/>
        <end position="18"/>
    </location>
</feature>
<dbReference type="AlphaFoldDB" id="A0A1H3Y436"/>
<evidence type="ECO:0000256" key="1">
    <source>
        <dbReference type="ARBA" id="ARBA00022737"/>
    </source>
</evidence>
<dbReference type="SUPFAM" id="SSF48403">
    <property type="entry name" value="Ankyrin repeat"/>
    <property type="match status" value="2"/>
</dbReference>
<dbReference type="Pfam" id="PF12796">
    <property type="entry name" value="Ank_2"/>
    <property type="match status" value="3"/>
</dbReference>
<dbReference type="Proteomes" id="UP000199041">
    <property type="component" value="Unassembled WGS sequence"/>
</dbReference>
<evidence type="ECO:0000256" key="4">
    <source>
        <dbReference type="SAM" id="SignalP"/>
    </source>
</evidence>